<dbReference type="PANTHER" id="PTHR12128:SF66">
    <property type="entry name" value="4-HYDROXY-2-OXOGLUTARATE ALDOLASE, MITOCHONDRIAL"/>
    <property type="match status" value="1"/>
</dbReference>
<reference evidence="5" key="1">
    <citation type="submission" date="2022-07" db="EMBL/GenBank/DDBJ databases">
        <title>FELIX.</title>
        <authorList>
            <person name="Wan K.H."/>
            <person name="Park S."/>
            <person name="Lawrence Q."/>
            <person name="Eichenberger J.P."/>
            <person name="Booth B.W."/>
            <person name="Piaggio A.J."/>
            <person name="Chandler J.C."/>
            <person name="Franklin A.B."/>
            <person name="Celniker S.E."/>
        </authorList>
    </citation>
    <scope>NUCLEOTIDE SEQUENCE</scope>
    <source>
        <strain evidence="5">QA-1986 374</strain>
    </source>
</reference>
<gene>
    <name evidence="5" type="ORF">NP439_23535</name>
</gene>
<keyword evidence="3" id="KW-0704">Schiff base</keyword>
<dbReference type="Proteomes" id="UP001059773">
    <property type="component" value="Chromosome"/>
</dbReference>
<evidence type="ECO:0000313" key="6">
    <source>
        <dbReference type="Proteomes" id="UP001059773"/>
    </source>
</evidence>
<proteinExistence type="inferred from homology"/>
<keyword evidence="6" id="KW-1185">Reference proteome</keyword>
<dbReference type="SUPFAM" id="SSF51569">
    <property type="entry name" value="Aldolase"/>
    <property type="match status" value="1"/>
</dbReference>
<dbReference type="PIRSF" id="PIRSF001365">
    <property type="entry name" value="DHDPS"/>
    <property type="match status" value="1"/>
</dbReference>
<dbReference type="CDD" id="cd00408">
    <property type="entry name" value="DHDPS-like"/>
    <property type="match status" value="1"/>
</dbReference>
<dbReference type="InterPro" id="IPR002220">
    <property type="entry name" value="DapA-like"/>
</dbReference>
<dbReference type="EMBL" id="CP101914">
    <property type="protein sequence ID" value="UUI02964.1"/>
    <property type="molecule type" value="Genomic_DNA"/>
</dbReference>
<dbReference type="InterPro" id="IPR013785">
    <property type="entry name" value="Aldolase_TIM"/>
</dbReference>
<keyword evidence="2 4" id="KW-0456">Lyase</keyword>
<evidence type="ECO:0000256" key="2">
    <source>
        <dbReference type="ARBA" id="ARBA00023239"/>
    </source>
</evidence>
<evidence type="ECO:0000256" key="4">
    <source>
        <dbReference type="PIRNR" id="PIRNR001365"/>
    </source>
</evidence>
<evidence type="ECO:0000256" key="1">
    <source>
        <dbReference type="ARBA" id="ARBA00007592"/>
    </source>
</evidence>
<dbReference type="InterPro" id="IPR020625">
    <property type="entry name" value="Schiff_base-form_aldolases_AS"/>
</dbReference>
<dbReference type="Pfam" id="PF00701">
    <property type="entry name" value="DHDPS"/>
    <property type="match status" value="1"/>
</dbReference>
<accession>A0ABY5JWL4</accession>
<comment type="similarity">
    <text evidence="1 4">Belongs to the DapA family.</text>
</comment>
<dbReference type="PANTHER" id="PTHR12128">
    <property type="entry name" value="DIHYDRODIPICOLINATE SYNTHASE"/>
    <property type="match status" value="1"/>
</dbReference>
<organism evidence="5 6">
    <name type="scientific">Oceanobacillus jeddahense</name>
    <dbReference type="NCBI Taxonomy" id="1462527"/>
    <lineage>
        <taxon>Bacteria</taxon>
        <taxon>Bacillati</taxon>
        <taxon>Bacillota</taxon>
        <taxon>Bacilli</taxon>
        <taxon>Bacillales</taxon>
        <taxon>Bacillaceae</taxon>
        <taxon>Oceanobacillus</taxon>
    </lineage>
</organism>
<name>A0ABY5JWL4_9BACI</name>
<dbReference type="PROSITE" id="PS00666">
    <property type="entry name" value="DHDPS_2"/>
    <property type="match status" value="1"/>
</dbReference>
<dbReference type="SMART" id="SM01130">
    <property type="entry name" value="DHDPS"/>
    <property type="match status" value="1"/>
</dbReference>
<dbReference type="RefSeq" id="WP_256708150.1">
    <property type="nucleotide sequence ID" value="NZ_CP101914.1"/>
</dbReference>
<evidence type="ECO:0000256" key="3">
    <source>
        <dbReference type="ARBA" id="ARBA00023270"/>
    </source>
</evidence>
<protein>
    <submittedName>
        <fullName evidence="5">Dihydrodipicolinate synthase family protein</fullName>
    </submittedName>
</protein>
<dbReference type="Gene3D" id="3.20.20.70">
    <property type="entry name" value="Aldolase class I"/>
    <property type="match status" value="1"/>
</dbReference>
<sequence>MKKLYGVTTAMVTPFTETGEIDQKNLRELTDFLIEKGVNCLYPLGTTGEMFKLTMEERKVVAETVVKQANGRVTVFIHVGAMNPNETVELAKHAHAIHADGIGVVTPAFFSTSEREQYEYFKAVSESVPEDFPIYVYNIPQCSANDLPVSVVSQLNKDFKNIIGIKYSFPDFHRVAEYKTINNADFSVVPGADKLFLPGLSLGCDGVVSGVSCVYPEPFVAVYQAYLDRDMEKAQKLQRFAAKYCEVLRGGANLSVFKEALKYRGLSAGDVRGPQLKISDSEIAELYKDLTELEEERKVLLP</sequence>
<dbReference type="PRINTS" id="PR00146">
    <property type="entry name" value="DHPICSNTHASE"/>
</dbReference>
<evidence type="ECO:0000313" key="5">
    <source>
        <dbReference type="EMBL" id="UUI02964.1"/>
    </source>
</evidence>